<dbReference type="InterPro" id="IPR025345">
    <property type="entry name" value="DUF4249"/>
</dbReference>
<organism evidence="2 3">
    <name type="scientific">Pontibacter oryzae</name>
    <dbReference type="NCBI Taxonomy" id="2304593"/>
    <lineage>
        <taxon>Bacteria</taxon>
        <taxon>Pseudomonadati</taxon>
        <taxon>Bacteroidota</taxon>
        <taxon>Cytophagia</taxon>
        <taxon>Cytophagales</taxon>
        <taxon>Hymenobacteraceae</taxon>
        <taxon>Pontibacter</taxon>
    </lineage>
</organism>
<keyword evidence="3" id="KW-1185">Reference proteome</keyword>
<dbReference type="RefSeq" id="WP_119433400.1">
    <property type="nucleotide sequence ID" value="NZ_QWGE01000006.1"/>
</dbReference>
<reference evidence="3" key="1">
    <citation type="submission" date="2018-08" db="EMBL/GenBank/DDBJ databases">
        <title>Mucilaginibacter sp. MYSH2.</title>
        <authorList>
            <person name="Seo T."/>
        </authorList>
    </citation>
    <scope>NUCLEOTIDE SEQUENCE [LARGE SCALE GENOMIC DNA]</scope>
    <source>
        <strain evidence="3">KIRAN</strain>
    </source>
</reference>
<evidence type="ECO:0000256" key="1">
    <source>
        <dbReference type="SAM" id="SignalP"/>
    </source>
</evidence>
<evidence type="ECO:0000313" key="2">
    <source>
        <dbReference type="EMBL" id="RIJ33990.1"/>
    </source>
</evidence>
<name>A0A399RQA6_9BACT</name>
<dbReference type="EMBL" id="QWGE01000006">
    <property type="protein sequence ID" value="RIJ33990.1"/>
    <property type="molecule type" value="Genomic_DNA"/>
</dbReference>
<sequence length="270" mass="30622">MKLKRYLYFLLPLFAFLSACDMEKNIEVELPYHEPQLVIECYLEPGKPLRASILETAAYFDEPVPPLVPDAEVVITHNGNRYKLKYKPTVVKTTSRFYTHISDFIMTGKPGDIYGIEVKDGKGRKATGFTTVLATVPIDEVEWKFNDKDKAYLLTSFYDDGSTDNYYRYMTHVDSLSAGSNRDFVTSDQLTNGKRVSYGSAYDYEEGDTIIVSLYHIEKQYYQFLSSVGDAKDANGNPFAQPSKIKSSVQGGFGIFTNLAYDRKTVIIKK</sequence>
<gene>
    <name evidence="2" type="ORF">D1627_16565</name>
</gene>
<keyword evidence="1" id="KW-0732">Signal</keyword>
<dbReference type="AlphaFoldDB" id="A0A399RQA6"/>
<feature type="signal peptide" evidence="1">
    <location>
        <begin position="1"/>
        <end position="21"/>
    </location>
</feature>
<proteinExistence type="predicted"/>
<accession>A0A399RQA6</accession>
<dbReference type="PROSITE" id="PS51257">
    <property type="entry name" value="PROKAR_LIPOPROTEIN"/>
    <property type="match status" value="1"/>
</dbReference>
<dbReference type="Proteomes" id="UP000266005">
    <property type="component" value="Unassembled WGS sequence"/>
</dbReference>
<protein>
    <submittedName>
        <fullName evidence="2">DUF4249 domain-containing protein</fullName>
    </submittedName>
</protein>
<comment type="caution">
    <text evidence="2">The sequence shown here is derived from an EMBL/GenBank/DDBJ whole genome shotgun (WGS) entry which is preliminary data.</text>
</comment>
<evidence type="ECO:0000313" key="3">
    <source>
        <dbReference type="Proteomes" id="UP000266005"/>
    </source>
</evidence>
<dbReference type="Pfam" id="PF14054">
    <property type="entry name" value="DUF4249"/>
    <property type="match status" value="1"/>
</dbReference>
<dbReference type="OrthoDB" id="1117499at2"/>
<feature type="chain" id="PRO_5017340453" evidence="1">
    <location>
        <begin position="22"/>
        <end position="270"/>
    </location>
</feature>